<dbReference type="SFLD" id="SFLDS00003">
    <property type="entry name" value="Haloacid_Dehalogenase"/>
    <property type="match status" value="1"/>
</dbReference>
<dbReference type="Proteomes" id="UP000659698">
    <property type="component" value="Unassembled WGS sequence"/>
</dbReference>
<gene>
    <name evidence="1" type="ORF">H7U12_06480</name>
</gene>
<reference evidence="1 2" key="1">
    <citation type="journal article" date="2019" name="Int. J. Syst. Evol. Microbiol.">
        <title>Rufibacter sediminis sp. nov., isolated from freshwater lake sediment.</title>
        <authorList>
            <person name="Qu J.H."/>
            <person name="Zhang L.J."/>
            <person name="Fu Y.H."/>
            <person name="Li H.F."/>
        </authorList>
    </citation>
    <scope>NUCLEOTIDE SEQUENCE [LARGE SCALE GENOMIC DNA]</scope>
    <source>
        <strain evidence="1 2">H-1</strain>
    </source>
</reference>
<dbReference type="InterPro" id="IPR036412">
    <property type="entry name" value="HAD-like_sf"/>
</dbReference>
<dbReference type="Gene3D" id="3.30.1240.10">
    <property type="match status" value="1"/>
</dbReference>
<dbReference type="Pfam" id="PF08282">
    <property type="entry name" value="Hydrolase_3"/>
    <property type="match status" value="1"/>
</dbReference>
<evidence type="ECO:0000313" key="1">
    <source>
        <dbReference type="EMBL" id="MBC3539320.1"/>
    </source>
</evidence>
<sequence>MDYSNIKLIATDMDGTLLDPQHSLSEEFYPVYQALKEKGILFAAASGRQYYNLVNLFAPIKDEIIFLAENGSYVAYQGQELLVQAMDPAVTRQVLQKARSLAGVYIVLCGKKSAYVENTAPEFLEQVQLYYDEVKVVDDLLQVEDDQFLKVALLNLAGVEGSTNAAFQPEREHLQVTVSGKIWLDICDQQANKGKGMEVVQERFNITPEETMVFGDYLNDLKMIQKAHFSFAMENAHPDIKEAARYRAKSNSQNGVIEVLQELVSQNGQT</sequence>
<dbReference type="SUPFAM" id="SSF56784">
    <property type="entry name" value="HAD-like"/>
    <property type="match status" value="1"/>
</dbReference>
<name>A0ABR6VQ91_9BACT</name>
<dbReference type="NCBIfam" id="TIGR00099">
    <property type="entry name" value="Cof-subfamily"/>
    <property type="match status" value="1"/>
</dbReference>
<organism evidence="1 2">
    <name type="scientific">Rufibacter sediminis</name>
    <dbReference type="NCBI Taxonomy" id="2762756"/>
    <lineage>
        <taxon>Bacteria</taxon>
        <taxon>Pseudomonadati</taxon>
        <taxon>Bacteroidota</taxon>
        <taxon>Cytophagia</taxon>
        <taxon>Cytophagales</taxon>
        <taxon>Hymenobacteraceae</taxon>
        <taxon>Rufibacter</taxon>
    </lineage>
</organism>
<evidence type="ECO:0000313" key="2">
    <source>
        <dbReference type="Proteomes" id="UP000659698"/>
    </source>
</evidence>
<dbReference type="CDD" id="cd07518">
    <property type="entry name" value="HAD_YbiV-Like"/>
    <property type="match status" value="1"/>
</dbReference>
<dbReference type="PANTHER" id="PTHR10000">
    <property type="entry name" value="PHOSPHOSERINE PHOSPHATASE"/>
    <property type="match status" value="1"/>
</dbReference>
<protein>
    <submittedName>
        <fullName evidence="1">HAD family phosphatase</fullName>
    </submittedName>
</protein>
<comment type="caution">
    <text evidence="1">The sequence shown here is derived from an EMBL/GenBank/DDBJ whole genome shotgun (WGS) entry which is preliminary data.</text>
</comment>
<dbReference type="PANTHER" id="PTHR10000:SF53">
    <property type="entry name" value="5-AMINO-6-(5-PHOSPHO-D-RIBITYLAMINO)URACIL PHOSPHATASE YBJI-RELATED"/>
    <property type="match status" value="1"/>
</dbReference>
<dbReference type="InterPro" id="IPR006379">
    <property type="entry name" value="HAD-SF_hydro_IIB"/>
</dbReference>
<keyword evidence="2" id="KW-1185">Reference proteome</keyword>
<dbReference type="NCBIfam" id="TIGR01484">
    <property type="entry name" value="HAD-SF-IIB"/>
    <property type="match status" value="1"/>
</dbReference>
<dbReference type="EMBL" id="JACOAF010000018">
    <property type="protein sequence ID" value="MBC3539320.1"/>
    <property type="molecule type" value="Genomic_DNA"/>
</dbReference>
<dbReference type="SFLD" id="SFLDG01140">
    <property type="entry name" value="C2.B:_Phosphomannomutase_and_P"/>
    <property type="match status" value="1"/>
</dbReference>
<accession>A0ABR6VQ91</accession>
<proteinExistence type="predicted"/>
<dbReference type="InterPro" id="IPR000150">
    <property type="entry name" value="Cof"/>
</dbReference>
<dbReference type="RefSeq" id="WP_186634774.1">
    <property type="nucleotide sequence ID" value="NZ_JACOAF010000018.1"/>
</dbReference>
<dbReference type="InterPro" id="IPR023214">
    <property type="entry name" value="HAD_sf"/>
</dbReference>
<dbReference type="Gene3D" id="3.40.50.1000">
    <property type="entry name" value="HAD superfamily/HAD-like"/>
    <property type="match status" value="1"/>
</dbReference>
<dbReference type="SFLD" id="SFLDG01144">
    <property type="entry name" value="C2.B.4:_PGP_Like"/>
    <property type="match status" value="1"/>
</dbReference>